<comment type="catalytic activity">
    <reaction evidence="1">
        <text>ATP + protein L-histidine = ADP + protein N-phospho-L-histidine.</text>
        <dbReference type="EC" id="2.7.13.3"/>
    </reaction>
</comment>
<keyword evidence="5" id="KW-0547">Nucleotide-binding</keyword>
<dbReference type="InterPro" id="IPR003594">
    <property type="entry name" value="HATPase_dom"/>
</dbReference>
<dbReference type="PANTHER" id="PTHR43065">
    <property type="entry name" value="SENSOR HISTIDINE KINASE"/>
    <property type="match status" value="1"/>
</dbReference>
<protein>
    <recommendedName>
        <fullName evidence="2">histidine kinase</fullName>
        <ecNumber evidence="2">2.7.13.3</ecNumber>
    </recommendedName>
</protein>
<gene>
    <name evidence="12" type="ORF">AACT_1238</name>
</gene>
<dbReference type="Proteomes" id="UP000503483">
    <property type="component" value="Chromosome"/>
</dbReference>
<dbReference type="AlphaFoldDB" id="A0A6M8EVC0"/>
<keyword evidence="4" id="KW-0808">Transferase</keyword>
<keyword evidence="13" id="KW-1185">Reference proteome</keyword>
<dbReference type="PANTHER" id="PTHR43065:SF10">
    <property type="entry name" value="PEROXIDE STRESS-ACTIVATED HISTIDINE KINASE MAK3"/>
    <property type="match status" value="1"/>
</dbReference>
<dbReference type="Pfam" id="PF00512">
    <property type="entry name" value="HisKA"/>
    <property type="match status" value="1"/>
</dbReference>
<dbReference type="InterPro" id="IPR005467">
    <property type="entry name" value="His_kinase_dom"/>
</dbReference>
<evidence type="ECO:0000256" key="4">
    <source>
        <dbReference type="ARBA" id="ARBA00022679"/>
    </source>
</evidence>
<dbReference type="Gene3D" id="3.40.50.2300">
    <property type="match status" value="1"/>
</dbReference>
<dbReference type="GO" id="GO:0005524">
    <property type="term" value="F:ATP binding"/>
    <property type="evidence" value="ECO:0007669"/>
    <property type="project" value="UniProtKB-KW"/>
</dbReference>
<keyword evidence="3 9" id="KW-0597">Phosphoprotein</keyword>
<dbReference type="Gene3D" id="1.10.287.130">
    <property type="match status" value="1"/>
</dbReference>
<dbReference type="SUPFAM" id="SSF52172">
    <property type="entry name" value="CheY-like"/>
    <property type="match status" value="1"/>
</dbReference>
<dbReference type="KEGG" id="paco:AACT_1238"/>
<dbReference type="SUPFAM" id="SSF47384">
    <property type="entry name" value="Homodimeric domain of signal transducing histidine kinase"/>
    <property type="match status" value="1"/>
</dbReference>
<evidence type="ECO:0000256" key="1">
    <source>
        <dbReference type="ARBA" id="ARBA00000085"/>
    </source>
</evidence>
<dbReference type="Pfam" id="PF00072">
    <property type="entry name" value="Response_reg"/>
    <property type="match status" value="1"/>
</dbReference>
<dbReference type="SMART" id="SM00387">
    <property type="entry name" value="HATPase_c"/>
    <property type="match status" value="1"/>
</dbReference>
<evidence type="ECO:0000313" key="12">
    <source>
        <dbReference type="EMBL" id="QKE28417.1"/>
    </source>
</evidence>
<dbReference type="Gene3D" id="3.30.565.10">
    <property type="entry name" value="Histidine kinase-like ATPase, C-terminal domain"/>
    <property type="match status" value="1"/>
</dbReference>
<evidence type="ECO:0000256" key="9">
    <source>
        <dbReference type="PROSITE-ProRule" id="PRU00169"/>
    </source>
</evidence>
<dbReference type="RefSeq" id="WP_172125993.1">
    <property type="nucleotide sequence ID" value="NZ_CP042652.1"/>
</dbReference>
<dbReference type="InterPro" id="IPR011006">
    <property type="entry name" value="CheY-like_superfamily"/>
</dbReference>
<dbReference type="SMART" id="SM00388">
    <property type="entry name" value="HisKA"/>
    <property type="match status" value="1"/>
</dbReference>
<feature type="modified residue" description="4-aspartylphosphate" evidence="9">
    <location>
        <position position="55"/>
    </location>
</feature>
<dbReference type="InterPro" id="IPR001789">
    <property type="entry name" value="Sig_transdc_resp-reg_receiver"/>
</dbReference>
<sequence length="370" mass="42134">MEKFNVLIVDDIDENIYSLKLLIEENFDLNIFTATSANDAMAILLNKSIDLILMDVQMPDVDGFEFTSYLKELEIIKDIPVIFITGIYDTEQYKSKAYEIGGIEYITKPIDNNLLTSKLKVYIDLYESINKSKKDLDKTENLLIHNSKMASLGEMIGIISHQLKQPLNVISLHSECLKFSYEDGELNDEVMKDFNDNTKSQVNYMTETINGFLDFYNPNKTAEVFNINDSIQKALKILESKISLNNVKLDLQIDETLKTTGIKMELVQVLINIISNSLDVFIERDINNRIIFLKLFEEDSKTVLTLEDSAGGVKDDILEKLLDPYFTTKTTGTGIGLYMVKLIIKNNFKGDLKIMNSENGLKFMIALNNS</sequence>
<dbReference type="GO" id="GO:0000155">
    <property type="term" value="F:phosphorelay sensor kinase activity"/>
    <property type="evidence" value="ECO:0007669"/>
    <property type="project" value="InterPro"/>
</dbReference>
<dbReference type="EC" id="2.7.13.3" evidence="2"/>
<dbReference type="SMART" id="SM00448">
    <property type="entry name" value="REC"/>
    <property type="match status" value="1"/>
</dbReference>
<accession>A0A6M8EVC0</accession>
<dbReference type="CDD" id="cd00082">
    <property type="entry name" value="HisKA"/>
    <property type="match status" value="1"/>
</dbReference>
<organism evidence="12 13">
    <name type="scientific">Arcobacter acticola</name>
    <dbReference type="NCBI Taxonomy" id="1849015"/>
    <lineage>
        <taxon>Bacteria</taxon>
        <taxon>Pseudomonadati</taxon>
        <taxon>Campylobacterota</taxon>
        <taxon>Epsilonproteobacteria</taxon>
        <taxon>Campylobacterales</taxon>
        <taxon>Arcobacteraceae</taxon>
        <taxon>Arcobacter</taxon>
    </lineage>
</organism>
<reference evidence="12 13" key="1">
    <citation type="submission" date="2019-08" db="EMBL/GenBank/DDBJ databases">
        <title>Complete genome sequence of Arcobacter acticola.</title>
        <authorList>
            <person name="Miller W."/>
        </authorList>
    </citation>
    <scope>NUCLEOTIDE SEQUENCE [LARGE SCALE GENOMIC DNA]</scope>
    <source>
        <strain evidence="12 13">KCTC 52212</strain>
    </source>
</reference>
<evidence type="ECO:0000256" key="2">
    <source>
        <dbReference type="ARBA" id="ARBA00012438"/>
    </source>
</evidence>
<evidence type="ECO:0000256" key="8">
    <source>
        <dbReference type="ARBA" id="ARBA00023012"/>
    </source>
</evidence>
<dbReference type="InterPro" id="IPR003661">
    <property type="entry name" value="HisK_dim/P_dom"/>
</dbReference>
<evidence type="ECO:0000256" key="3">
    <source>
        <dbReference type="ARBA" id="ARBA00022553"/>
    </source>
</evidence>
<evidence type="ECO:0000259" key="11">
    <source>
        <dbReference type="PROSITE" id="PS50110"/>
    </source>
</evidence>
<dbReference type="PROSITE" id="PS50109">
    <property type="entry name" value="HIS_KIN"/>
    <property type="match status" value="1"/>
</dbReference>
<dbReference type="InterPro" id="IPR036890">
    <property type="entry name" value="HATPase_C_sf"/>
</dbReference>
<evidence type="ECO:0000256" key="6">
    <source>
        <dbReference type="ARBA" id="ARBA00022777"/>
    </source>
</evidence>
<evidence type="ECO:0000256" key="7">
    <source>
        <dbReference type="ARBA" id="ARBA00022840"/>
    </source>
</evidence>
<dbReference type="EMBL" id="CP042652">
    <property type="protein sequence ID" value="QKE28417.1"/>
    <property type="molecule type" value="Genomic_DNA"/>
</dbReference>
<feature type="domain" description="Histidine kinase" evidence="10">
    <location>
        <begin position="158"/>
        <end position="370"/>
    </location>
</feature>
<evidence type="ECO:0000313" key="13">
    <source>
        <dbReference type="Proteomes" id="UP000503483"/>
    </source>
</evidence>
<name>A0A6M8EVC0_9BACT</name>
<keyword evidence="8" id="KW-0902">Two-component regulatory system</keyword>
<proteinExistence type="predicted"/>
<dbReference type="InterPro" id="IPR036097">
    <property type="entry name" value="HisK_dim/P_sf"/>
</dbReference>
<evidence type="ECO:0000256" key="5">
    <source>
        <dbReference type="ARBA" id="ARBA00022741"/>
    </source>
</evidence>
<keyword evidence="6 12" id="KW-0418">Kinase</keyword>
<dbReference type="PROSITE" id="PS50110">
    <property type="entry name" value="RESPONSE_REGULATORY"/>
    <property type="match status" value="1"/>
</dbReference>
<dbReference type="SUPFAM" id="SSF55874">
    <property type="entry name" value="ATPase domain of HSP90 chaperone/DNA topoisomerase II/histidine kinase"/>
    <property type="match status" value="1"/>
</dbReference>
<dbReference type="Pfam" id="PF02518">
    <property type="entry name" value="HATPase_c"/>
    <property type="match status" value="1"/>
</dbReference>
<keyword evidence="7" id="KW-0067">ATP-binding</keyword>
<evidence type="ECO:0000259" key="10">
    <source>
        <dbReference type="PROSITE" id="PS50109"/>
    </source>
</evidence>
<feature type="domain" description="Response regulatory" evidence="11">
    <location>
        <begin position="5"/>
        <end position="123"/>
    </location>
</feature>